<dbReference type="OrthoDB" id="289038at2759"/>
<evidence type="ECO:0000256" key="2">
    <source>
        <dbReference type="ARBA" id="ARBA00012759"/>
    </source>
</evidence>
<dbReference type="InterPro" id="IPR050164">
    <property type="entry name" value="Peptidase_C19"/>
</dbReference>
<dbReference type="KEGG" id="dord:105999474"/>
<feature type="compositionally biased region" description="Polar residues" evidence="7">
    <location>
        <begin position="37"/>
        <end position="51"/>
    </location>
</feature>
<feature type="compositionally biased region" description="Basic and acidic residues" evidence="7">
    <location>
        <begin position="621"/>
        <end position="635"/>
    </location>
</feature>
<dbReference type="GO" id="GO:0016579">
    <property type="term" value="P:protein deubiquitination"/>
    <property type="evidence" value="ECO:0007669"/>
    <property type="project" value="InterPro"/>
</dbReference>
<feature type="region of interest" description="Disordered" evidence="7">
    <location>
        <begin position="1"/>
        <end position="51"/>
    </location>
</feature>
<dbReference type="Pfam" id="PF00443">
    <property type="entry name" value="UCH"/>
    <property type="match status" value="1"/>
</dbReference>
<feature type="domain" description="USP" evidence="8">
    <location>
        <begin position="134"/>
        <end position="721"/>
    </location>
</feature>
<dbReference type="PROSITE" id="PS50235">
    <property type="entry name" value="USP_3"/>
    <property type="match status" value="1"/>
</dbReference>
<dbReference type="AlphaFoldDB" id="A0A1S3GM53"/>
<dbReference type="Proteomes" id="UP000081671">
    <property type="component" value="Unplaced"/>
</dbReference>
<protein>
    <recommendedName>
        <fullName evidence="2">ubiquitinyl hydrolase 1</fullName>
        <ecNumber evidence="2">3.4.19.12</ecNumber>
    </recommendedName>
</protein>
<comment type="catalytic activity">
    <reaction evidence="1">
        <text>Thiol-dependent hydrolysis of ester, thioester, amide, peptide and isopeptide bonds formed by the C-terminal Gly of ubiquitin (a 76-residue protein attached to proteins as an intracellular targeting signal).</text>
        <dbReference type="EC" id="3.4.19.12"/>
    </reaction>
</comment>
<keyword evidence="5 10" id="KW-0378">Hydrolase</keyword>
<name>A0A1S3GM53_DIPOR</name>
<evidence type="ECO:0000259" key="8">
    <source>
        <dbReference type="PROSITE" id="PS50235"/>
    </source>
</evidence>
<feature type="region of interest" description="Disordered" evidence="7">
    <location>
        <begin position="815"/>
        <end position="834"/>
    </location>
</feature>
<dbReference type="SUPFAM" id="SSF54001">
    <property type="entry name" value="Cysteine proteinases"/>
    <property type="match status" value="1"/>
</dbReference>
<keyword evidence="9" id="KW-1185">Reference proteome</keyword>
<dbReference type="EC" id="3.4.19.12" evidence="2"/>
<feature type="region of interest" description="Disordered" evidence="7">
    <location>
        <begin position="621"/>
        <end position="651"/>
    </location>
</feature>
<evidence type="ECO:0000256" key="3">
    <source>
        <dbReference type="ARBA" id="ARBA00022670"/>
    </source>
</evidence>
<keyword evidence="4" id="KW-0833">Ubl conjugation pathway</keyword>
<feature type="region of interest" description="Disordered" evidence="7">
    <location>
        <begin position="733"/>
        <end position="798"/>
    </location>
</feature>
<dbReference type="CTD" id="57663"/>
<evidence type="ECO:0000256" key="5">
    <source>
        <dbReference type="ARBA" id="ARBA00022801"/>
    </source>
</evidence>
<sequence length="834" mass="93846">MATKDWLLEQGREEEEEDEAHASGLEVQEDFLRENNPDPNQRFKTYPQGNLSGKRKKLLNLDYLKKDKNVKLGPSLRTTSNRHPNRDEIFPSTLSAVARRNILFSPEWKQSQDHPSWDTTHGAPLESHQREQGGGFPNLGNTCYMNAILQSLFAIPSFAEDLLTQDSWMKIPLDALIRPLSQLLLWKDLSKVETKAKLLLSIKKAISATSEIFSSNLQNDAHEFLGQCLEQLKKDSEDMNRIWSTEREMEHKDSPVLRHTGDAAIPASFCPVAANFELELQVSITCKACGQMTLMTERSDYLSINLCQEDTPLPPSVQSLLDLFFKTEDVERMCKECEHPCAVLRYRISQLPRVLIVHLKRYSLDDCWQPVKDSQGIRIPRYLRLSPHCTDNPRLPQALRRRAPVREDQVPEVLQDWTWETPSWPMRLAPSGPLTVPVGPEEEAEQQPFWTTGFRGGTRHQQAQSGIGDGDALEPQLRDSGSRVLEGERLPAPTSPVDQDEVSPCVICEDESGPVSIPHPHPGHMQPLPVPENPELKNCEETILPRELDLDSILELLEGSYDHKEKESLEEGQRTADQFHQDNQERMNEALLQWVLACRGESLEPADKDLSEFSELRLHKTDLASDKNPENKDISESESSEMEGEGPNSLQAEAPLPAYRLISAVSHLGGSQNSGHYISDVYNFKSQAWFTFSDLQVSRVPEAVVREERLHCGYIFFYMHNEIFGALLGRQQTTAGHPSGDSKEELEVKSKRVKSGDGPRLREGGRVGPSACGRVPRTKVGGGPGARPQPDARPPAMDTLKTTLPRRLCFAHGRGARTASAGGRDFRVVRRQPH</sequence>
<evidence type="ECO:0000313" key="9">
    <source>
        <dbReference type="Proteomes" id="UP000081671"/>
    </source>
</evidence>
<keyword evidence="6" id="KW-0788">Thiol protease</keyword>
<organism evidence="9 10">
    <name type="scientific">Dipodomys ordii</name>
    <name type="common">Ord's kangaroo rat</name>
    <dbReference type="NCBI Taxonomy" id="10020"/>
    <lineage>
        <taxon>Eukaryota</taxon>
        <taxon>Metazoa</taxon>
        <taxon>Chordata</taxon>
        <taxon>Craniata</taxon>
        <taxon>Vertebrata</taxon>
        <taxon>Euteleostomi</taxon>
        <taxon>Mammalia</taxon>
        <taxon>Eutheria</taxon>
        <taxon>Euarchontoglires</taxon>
        <taxon>Glires</taxon>
        <taxon>Rodentia</taxon>
        <taxon>Castorimorpha</taxon>
        <taxon>Heteromyidae</taxon>
        <taxon>Dipodomyinae</taxon>
        <taxon>Dipodomys</taxon>
    </lineage>
</organism>
<dbReference type="Gene3D" id="3.90.70.10">
    <property type="entry name" value="Cysteine proteinases"/>
    <property type="match status" value="2"/>
</dbReference>
<dbReference type="RefSeq" id="XP_012889958.1">
    <property type="nucleotide sequence ID" value="XM_013034504.1"/>
</dbReference>
<dbReference type="GO" id="GO:0005829">
    <property type="term" value="C:cytosol"/>
    <property type="evidence" value="ECO:0007669"/>
    <property type="project" value="TreeGrafter"/>
</dbReference>
<dbReference type="InParanoid" id="A0A1S3GM53"/>
<dbReference type="InterPro" id="IPR038765">
    <property type="entry name" value="Papain-like_cys_pep_sf"/>
</dbReference>
<accession>A0A1S3GM53</accession>
<dbReference type="GO" id="GO:0000082">
    <property type="term" value="P:G1/S transition of mitotic cell cycle"/>
    <property type="evidence" value="ECO:0007669"/>
    <property type="project" value="TreeGrafter"/>
</dbReference>
<dbReference type="GO" id="GO:0004843">
    <property type="term" value="F:cysteine-type deubiquitinase activity"/>
    <property type="evidence" value="ECO:0007669"/>
    <property type="project" value="UniProtKB-EC"/>
</dbReference>
<dbReference type="CDD" id="cd02257">
    <property type="entry name" value="Peptidase_C19"/>
    <property type="match status" value="2"/>
</dbReference>
<evidence type="ECO:0000313" key="10">
    <source>
        <dbReference type="RefSeq" id="XP_012889958.1"/>
    </source>
</evidence>
<dbReference type="PANTHER" id="PTHR24006:SF711">
    <property type="entry name" value="UBIQUITIN CARBOXYL-TERMINAL HYDROLASE 29"/>
    <property type="match status" value="1"/>
</dbReference>
<evidence type="ECO:0000256" key="1">
    <source>
        <dbReference type="ARBA" id="ARBA00000707"/>
    </source>
</evidence>
<feature type="region of interest" description="Disordered" evidence="7">
    <location>
        <begin position="456"/>
        <end position="477"/>
    </location>
</feature>
<feature type="compositionally biased region" description="Basic and acidic residues" evidence="7">
    <location>
        <begin position="740"/>
        <end position="765"/>
    </location>
</feature>
<dbReference type="GO" id="GO:0006508">
    <property type="term" value="P:proteolysis"/>
    <property type="evidence" value="ECO:0007669"/>
    <property type="project" value="UniProtKB-KW"/>
</dbReference>
<evidence type="ECO:0000256" key="7">
    <source>
        <dbReference type="SAM" id="MobiDB-lite"/>
    </source>
</evidence>
<evidence type="ECO:0000256" key="4">
    <source>
        <dbReference type="ARBA" id="ARBA00022786"/>
    </source>
</evidence>
<dbReference type="GO" id="GO:0005634">
    <property type="term" value="C:nucleus"/>
    <property type="evidence" value="ECO:0007669"/>
    <property type="project" value="TreeGrafter"/>
</dbReference>
<dbReference type="PANTHER" id="PTHR24006">
    <property type="entry name" value="UBIQUITIN CARBOXYL-TERMINAL HYDROLASE"/>
    <property type="match status" value="1"/>
</dbReference>
<dbReference type="InterPro" id="IPR001394">
    <property type="entry name" value="Peptidase_C19_UCH"/>
</dbReference>
<dbReference type="InterPro" id="IPR028889">
    <property type="entry name" value="USP"/>
</dbReference>
<dbReference type="PROSITE" id="PS00972">
    <property type="entry name" value="USP_1"/>
    <property type="match status" value="1"/>
</dbReference>
<reference evidence="10" key="1">
    <citation type="submission" date="2025-08" db="UniProtKB">
        <authorList>
            <consortium name="RefSeq"/>
        </authorList>
    </citation>
    <scope>IDENTIFICATION</scope>
    <source>
        <tissue evidence="10">Kidney</tissue>
    </source>
</reference>
<feature type="compositionally biased region" description="Basic and acidic residues" evidence="7">
    <location>
        <begin position="1"/>
        <end position="11"/>
    </location>
</feature>
<evidence type="ECO:0000256" key="6">
    <source>
        <dbReference type="ARBA" id="ARBA00022807"/>
    </source>
</evidence>
<dbReference type="InterPro" id="IPR018200">
    <property type="entry name" value="USP_CS"/>
</dbReference>
<keyword evidence="3" id="KW-0645">Protease</keyword>
<proteinExistence type="predicted"/>
<gene>
    <name evidence="10" type="primary">Usp29</name>
</gene>
<dbReference type="GeneID" id="105999474"/>